<sequence>MHESWKETRTPNAQKFVTGSVIALLFGGGIASTLDTTHERTLSRYIILGEIHLLSTFLSFTCGMRAGLMHYLGCGIVPISSISGVLAAAFASGNADVSPKAVLQILGVCFTMCAGNELLAAKFNMSPLWYVQQ</sequence>
<evidence type="ECO:0000313" key="3">
    <source>
        <dbReference type="Proteomes" id="UP000002173"/>
    </source>
</evidence>
<dbReference type="Proteomes" id="UP000002173">
    <property type="component" value="Unassembled WGS sequence"/>
</dbReference>
<dbReference type="eggNOG" id="ENOG502QXU1">
    <property type="taxonomic scope" value="Eukaryota"/>
</dbReference>
<dbReference type="InParanoid" id="A7AVA6"/>
<accession>A7AVA6</accession>
<dbReference type="VEuPathDB" id="PiroplasmaDB:BBOV_IV001350"/>
<keyword evidence="1" id="KW-0472">Membrane</keyword>
<feature type="transmembrane region" description="Helical" evidence="1">
    <location>
        <begin position="71"/>
        <end position="90"/>
    </location>
</feature>
<reference evidence="2 3" key="1">
    <citation type="journal article" date="2007" name="PLoS Pathog.">
        <title>Genome sequence of Babesia bovis and comparative analysis of apicomplexan hemoprotozoa.</title>
        <authorList>
            <person name="Brayton K.A."/>
            <person name="Lau A.O.T."/>
            <person name="Herndon D.R."/>
            <person name="Hannick L."/>
            <person name="Kappmeyer L.S."/>
            <person name="Berens S.J."/>
            <person name="Bidwell S.L."/>
            <person name="Brown W.C."/>
            <person name="Crabtree J."/>
            <person name="Fadrosh D."/>
            <person name="Feldblum T."/>
            <person name="Forberger H.A."/>
            <person name="Haas B.J."/>
            <person name="Howell J.M."/>
            <person name="Khouri H."/>
            <person name="Koo H."/>
            <person name="Mann D.J."/>
            <person name="Norimine J."/>
            <person name="Paulsen I.T."/>
            <person name="Radune D."/>
            <person name="Ren Q."/>
            <person name="Smith R.K. Jr."/>
            <person name="Suarez C.E."/>
            <person name="White O."/>
            <person name="Wortman J.R."/>
            <person name="Knowles D.P. Jr."/>
            <person name="McElwain T.F."/>
            <person name="Nene V.M."/>
        </authorList>
    </citation>
    <scope>NUCLEOTIDE SEQUENCE [LARGE SCALE GENOMIC DNA]</scope>
    <source>
        <strain evidence="2">T2Bo</strain>
    </source>
</reference>
<keyword evidence="1" id="KW-0812">Transmembrane</keyword>
<evidence type="ECO:0000256" key="1">
    <source>
        <dbReference type="SAM" id="Phobius"/>
    </source>
</evidence>
<evidence type="ECO:0000313" key="2">
    <source>
        <dbReference type="EMBL" id="EDO05732.1"/>
    </source>
</evidence>
<proteinExistence type="predicted"/>
<comment type="caution">
    <text evidence="2">The sequence shown here is derived from an EMBL/GenBank/DDBJ whole genome shotgun (WGS) entry which is preliminary data.</text>
</comment>
<keyword evidence="3" id="KW-1185">Reference proteome</keyword>
<protein>
    <submittedName>
        <fullName evidence="2">Uncharacterized protein</fullName>
    </submittedName>
</protein>
<reference evidence="3" key="3">
    <citation type="journal article" date="2021" name="Int. J. Parasitol.">
        <title>Comparative analysis of gene expression between Babesia bovis blood stages and kinetes allowed by improved genome annotation.</title>
        <authorList>
            <person name="Ueti M.W."/>
            <person name="Johnson W.C."/>
            <person name="Kappmeyer L.S."/>
            <person name="Herndon D.R."/>
            <person name="Mousel M.R."/>
            <person name="Reif K.E."/>
            <person name="Taus N.S."/>
            <person name="Ifeonu O.O."/>
            <person name="Silva J.C."/>
            <person name="Suarez C.E."/>
            <person name="Brayton K.A."/>
        </authorList>
    </citation>
    <scope>NUCLEOTIDE SEQUENCE [LARGE SCALE GENOMIC DNA]</scope>
</reference>
<dbReference type="AlphaFoldDB" id="A7AVA6"/>
<gene>
    <name evidence="2" type="ORF">BBOV_IV001350</name>
</gene>
<name>A7AVA6_BABBO</name>
<dbReference type="OMA" id="LMHYLGC"/>
<dbReference type="EMBL" id="AAXT01000004">
    <property type="protein sequence ID" value="EDO05732.1"/>
    <property type="molecule type" value="Genomic_DNA"/>
</dbReference>
<feature type="transmembrane region" description="Helical" evidence="1">
    <location>
        <begin position="102"/>
        <end position="120"/>
    </location>
</feature>
<reference evidence="3" key="2">
    <citation type="journal article" date="2020" name="Data Brief">
        <title>Transcriptome dataset of Babesia bovis life stages within vertebrate and invertebrate hosts.</title>
        <authorList>
            <person name="Ueti M.W."/>
            <person name="Johnson W.C."/>
            <person name="Kappmeyer L.S."/>
            <person name="Herndon D.R."/>
            <person name="Mousel M.R."/>
            <person name="Reif K.E."/>
            <person name="Taus N.S."/>
            <person name="Ifeonu O.O."/>
            <person name="Silva J.C."/>
            <person name="Suarez C.E."/>
            <person name="Brayton K.A."/>
        </authorList>
    </citation>
    <scope>NUCLEOTIDE SEQUENCE [LARGE SCALE GENOMIC DNA]</scope>
</reference>
<organism evidence="2 3">
    <name type="scientific">Babesia bovis</name>
    <dbReference type="NCBI Taxonomy" id="5865"/>
    <lineage>
        <taxon>Eukaryota</taxon>
        <taxon>Sar</taxon>
        <taxon>Alveolata</taxon>
        <taxon>Apicomplexa</taxon>
        <taxon>Aconoidasida</taxon>
        <taxon>Piroplasmida</taxon>
        <taxon>Babesiidae</taxon>
        <taxon>Babesia</taxon>
    </lineage>
</organism>
<keyword evidence="1" id="KW-1133">Transmembrane helix</keyword>